<dbReference type="PANTHER" id="PTHR39515">
    <property type="entry name" value="CONSERVED PROTEIN"/>
    <property type="match status" value="1"/>
</dbReference>
<dbReference type="SMART" id="SM00347">
    <property type="entry name" value="HTH_MARR"/>
    <property type="match status" value="1"/>
</dbReference>
<organism evidence="5 6">
    <name type="scientific">Cupriavidus malaysiensis</name>
    <dbReference type="NCBI Taxonomy" id="367825"/>
    <lineage>
        <taxon>Bacteria</taxon>
        <taxon>Pseudomonadati</taxon>
        <taxon>Pseudomonadota</taxon>
        <taxon>Betaproteobacteria</taxon>
        <taxon>Burkholderiales</taxon>
        <taxon>Burkholderiaceae</taxon>
        <taxon>Cupriavidus</taxon>
    </lineage>
</organism>
<reference evidence="5 6" key="1">
    <citation type="submission" date="2016-10" db="EMBL/GenBank/DDBJ databases">
        <title>Complete genome sequences of three Cupriavidus strains isolated from various Malaysian environments.</title>
        <authorList>
            <person name="Abdullah A.A.-A."/>
            <person name="Shafie N.A.H."/>
            <person name="Lau N.S."/>
        </authorList>
    </citation>
    <scope>NUCLEOTIDE SEQUENCE [LARGE SCALE GENOMIC DNA]</scope>
    <source>
        <strain evidence="5 6">USMAA1020</strain>
    </source>
</reference>
<keyword evidence="6" id="KW-1185">Reference proteome</keyword>
<evidence type="ECO:0000313" key="5">
    <source>
        <dbReference type="EMBL" id="AOZ09467.1"/>
    </source>
</evidence>
<dbReference type="Pfam" id="PF01047">
    <property type="entry name" value="MarR"/>
    <property type="match status" value="1"/>
</dbReference>
<dbReference type="PROSITE" id="PS50995">
    <property type="entry name" value="HTH_MARR_2"/>
    <property type="match status" value="1"/>
</dbReference>
<dbReference type="Gene3D" id="1.10.287.100">
    <property type="match status" value="1"/>
</dbReference>
<dbReference type="InterPro" id="IPR052526">
    <property type="entry name" value="HTH-type_Bedaq_tolerance"/>
</dbReference>
<evidence type="ECO:0000259" key="4">
    <source>
        <dbReference type="PROSITE" id="PS50995"/>
    </source>
</evidence>
<keyword evidence="3" id="KW-0804">Transcription</keyword>
<dbReference type="Gene3D" id="1.10.10.10">
    <property type="entry name" value="Winged helix-like DNA-binding domain superfamily/Winged helix DNA-binding domain"/>
    <property type="match status" value="1"/>
</dbReference>
<dbReference type="PRINTS" id="PR00598">
    <property type="entry name" value="HTHMARR"/>
</dbReference>
<keyword evidence="2" id="KW-0238">DNA-binding</keyword>
<evidence type="ECO:0000256" key="3">
    <source>
        <dbReference type="ARBA" id="ARBA00023163"/>
    </source>
</evidence>
<accession>A0ABM6FCK7</accession>
<keyword evidence="1" id="KW-0805">Transcription regulation</keyword>
<dbReference type="InterPro" id="IPR023187">
    <property type="entry name" value="Tscrpt_reg_MarR-type_CS"/>
</dbReference>
<dbReference type="EMBL" id="CP017755">
    <property type="protein sequence ID" value="AOZ09467.1"/>
    <property type="molecule type" value="Genomic_DNA"/>
</dbReference>
<dbReference type="InterPro" id="IPR000835">
    <property type="entry name" value="HTH_MarR-typ"/>
</dbReference>
<evidence type="ECO:0000256" key="1">
    <source>
        <dbReference type="ARBA" id="ARBA00023015"/>
    </source>
</evidence>
<dbReference type="RefSeq" id="WP_071020125.1">
    <property type="nucleotide sequence ID" value="NZ_CP017755.1"/>
</dbReference>
<protein>
    <recommendedName>
        <fullName evidence="4">HTH marR-type domain-containing protein</fullName>
    </recommendedName>
</protein>
<evidence type="ECO:0000256" key="2">
    <source>
        <dbReference type="ARBA" id="ARBA00023125"/>
    </source>
</evidence>
<proteinExistence type="predicted"/>
<dbReference type="InterPro" id="IPR036390">
    <property type="entry name" value="WH_DNA-bd_sf"/>
</dbReference>
<dbReference type="Proteomes" id="UP000177515">
    <property type="component" value="Chromosome 2"/>
</dbReference>
<name>A0ABM6FCK7_9BURK</name>
<feature type="domain" description="HTH marR-type" evidence="4">
    <location>
        <begin position="2"/>
        <end position="135"/>
    </location>
</feature>
<sequence length="145" mass="15909">MQNDPVESIMRAVLALGRRLRAERPQGGPALSALGALSTLNREGPMSAVRLAERERLRPQSLTRILAELEQSGWITRTRSEADRRETRLAVTPHGRAVLAEDMAARGRWLAATLEQTLDPAERATLASAARAMQKLAAYEGRQDG</sequence>
<gene>
    <name evidence="5" type="ORF">BKK80_27300</name>
</gene>
<dbReference type="SUPFAM" id="SSF46785">
    <property type="entry name" value="Winged helix' DNA-binding domain"/>
    <property type="match status" value="1"/>
</dbReference>
<dbReference type="InterPro" id="IPR036388">
    <property type="entry name" value="WH-like_DNA-bd_sf"/>
</dbReference>
<evidence type="ECO:0000313" key="6">
    <source>
        <dbReference type="Proteomes" id="UP000177515"/>
    </source>
</evidence>
<dbReference type="PANTHER" id="PTHR39515:SF2">
    <property type="entry name" value="HTH-TYPE TRANSCRIPTIONAL REGULATOR RV0880"/>
    <property type="match status" value="1"/>
</dbReference>
<dbReference type="PROSITE" id="PS01117">
    <property type="entry name" value="HTH_MARR_1"/>
    <property type="match status" value="1"/>
</dbReference>